<name>A0ACC3TD40_9ASCO</name>
<dbReference type="EMBL" id="MU970229">
    <property type="protein sequence ID" value="KAK9319100.1"/>
    <property type="molecule type" value="Genomic_DNA"/>
</dbReference>
<keyword evidence="2" id="KW-1185">Reference proteome</keyword>
<reference evidence="2" key="1">
    <citation type="journal article" date="2024" name="Front. Bioeng. Biotechnol.">
        <title>Genome-scale model development and genomic sequencing of the oleaginous clade Lipomyces.</title>
        <authorList>
            <person name="Czajka J.J."/>
            <person name="Han Y."/>
            <person name="Kim J."/>
            <person name="Mondo S.J."/>
            <person name="Hofstad B.A."/>
            <person name="Robles A."/>
            <person name="Haridas S."/>
            <person name="Riley R."/>
            <person name="LaButti K."/>
            <person name="Pangilinan J."/>
            <person name="Andreopoulos W."/>
            <person name="Lipzen A."/>
            <person name="Yan J."/>
            <person name="Wang M."/>
            <person name="Ng V."/>
            <person name="Grigoriev I.V."/>
            <person name="Spatafora J.W."/>
            <person name="Magnuson J.K."/>
            <person name="Baker S.E."/>
            <person name="Pomraning K.R."/>
        </authorList>
    </citation>
    <scope>NUCLEOTIDE SEQUENCE [LARGE SCALE GENOMIC DNA]</scope>
    <source>
        <strain evidence="2">CBS 10300</strain>
    </source>
</reference>
<comment type="caution">
    <text evidence="1">The sequence shown here is derived from an EMBL/GenBank/DDBJ whole genome shotgun (WGS) entry which is preliminary data.</text>
</comment>
<evidence type="ECO:0000313" key="1">
    <source>
        <dbReference type="EMBL" id="KAK9319100.1"/>
    </source>
</evidence>
<proteinExistence type="predicted"/>
<protein>
    <submittedName>
        <fullName evidence="1">Uncharacterized protein</fullName>
    </submittedName>
</protein>
<dbReference type="Proteomes" id="UP001489719">
    <property type="component" value="Unassembled WGS sequence"/>
</dbReference>
<evidence type="ECO:0000313" key="2">
    <source>
        <dbReference type="Proteomes" id="UP001489719"/>
    </source>
</evidence>
<sequence>MSAAEVLSAPSNSASNQSPELSPIKTKQAVRNISGKRVDAIAYSFADKIMILISQNGNLGKMYCVPLTASAAVQPYSFDMIQTVTGEDYSLLPLSHLTPISVLGASPDDTEGRIYALQIASLIIRQSPDERRLVVVGMAHGMGGETVTDESREMFLDVLQMVGECRVW</sequence>
<accession>A0ACC3TD40</accession>
<organism evidence="1 2">
    <name type="scientific">Lipomyces orientalis</name>
    <dbReference type="NCBI Taxonomy" id="1233043"/>
    <lineage>
        <taxon>Eukaryota</taxon>
        <taxon>Fungi</taxon>
        <taxon>Dikarya</taxon>
        <taxon>Ascomycota</taxon>
        <taxon>Saccharomycotina</taxon>
        <taxon>Lipomycetes</taxon>
        <taxon>Lipomycetales</taxon>
        <taxon>Lipomycetaceae</taxon>
        <taxon>Lipomyces</taxon>
    </lineage>
</organism>
<gene>
    <name evidence="1" type="ORF">V1517DRAFT_333649</name>
</gene>